<keyword evidence="3" id="KW-1185">Reference proteome</keyword>
<sequence>MQSDADTPQRYLDQLEEDWRKDKLLTLRQLILGIAPEVDEHIHYKMLGYGLDDRWLCHLNAQKQYVSLYLGNIQALDPDGSLTTGLNIGKGCVRLSKSLKITDTGIPDLIQRSVARWKKGEVSGC</sequence>
<dbReference type="RefSeq" id="WP_097154288.1">
    <property type="nucleotide sequence ID" value="NZ_OBEL01000003.1"/>
</dbReference>
<reference evidence="2 3" key="1">
    <citation type="submission" date="2017-09" db="EMBL/GenBank/DDBJ databases">
        <authorList>
            <person name="Ehlers B."/>
            <person name="Leendertz F.H."/>
        </authorList>
    </citation>
    <scope>NUCLEOTIDE SEQUENCE [LARGE SCALE GENOMIC DNA]</scope>
    <source>
        <strain evidence="2 3">DSM 18289</strain>
    </source>
</reference>
<dbReference type="Gene3D" id="3.90.1150.200">
    <property type="match status" value="1"/>
</dbReference>
<dbReference type="InterPro" id="IPR014922">
    <property type="entry name" value="YdhG-like"/>
</dbReference>
<dbReference type="EMBL" id="OBEL01000003">
    <property type="protein sequence ID" value="SNZ19928.1"/>
    <property type="molecule type" value="Genomic_DNA"/>
</dbReference>
<evidence type="ECO:0000259" key="1">
    <source>
        <dbReference type="Pfam" id="PF08818"/>
    </source>
</evidence>
<proteinExistence type="predicted"/>
<feature type="domain" description="YdhG-like" evidence="1">
    <location>
        <begin position="20"/>
        <end position="113"/>
    </location>
</feature>
<dbReference type="Pfam" id="PF08818">
    <property type="entry name" value="DUF1801"/>
    <property type="match status" value="1"/>
</dbReference>
<evidence type="ECO:0000313" key="3">
    <source>
        <dbReference type="Proteomes" id="UP000219439"/>
    </source>
</evidence>
<accession>A0A285PER0</accession>
<gene>
    <name evidence="2" type="ORF">SAMN06265368_3024</name>
</gene>
<dbReference type="AlphaFoldDB" id="A0A285PER0"/>
<evidence type="ECO:0000313" key="2">
    <source>
        <dbReference type="EMBL" id="SNZ19928.1"/>
    </source>
</evidence>
<dbReference type="Proteomes" id="UP000219439">
    <property type="component" value="Unassembled WGS sequence"/>
</dbReference>
<protein>
    <recommendedName>
        <fullName evidence="1">YdhG-like domain-containing protein</fullName>
    </recommendedName>
</protein>
<dbReference type="OrthoDB" id="9813231at2"/>
<dbReference type="SUPFAM" id="SSF159888">
    <property type="entry name" value="YdhG-like"/>
    <property type="match status" value="1"/>
</dbReference>
<name>A0A285PER0_9HYPH</name>
<organism evidence="2 3">
    <name type="scientific">Cohaesibacter gelatinilyticus</name>
    <dbReference type="NCBI Taxonomy" id="372072"/>
    <lineage>
        <taxon>Bacteria</taxon>
        <taxon>Pseudomonadati</taxon>
        <taxon>Pseudomonadota</taxon>
        <taxon>Alphaproteobacteria</taxon>
        <taxon>Hyphomicrobiales</taxon>
        <taxon>Cohaesibacteraceae</taxon>
    </lineage>
</organism>